<dbReference type="GO" id="GO:0017148">
    <property type="term" value="P:negative regulation of translation"/>
    <property type="evidence" value="ECO:0007669"/>
    <property type="project" value="UniProtKB-UniRule"/>
</dbReference>
<sequence>MEVRLELILESIQDIKGKKSVRIDLRKLEDRPADYFFICEGDSSTQVSAIAANVQKRMKHELGELPKAASGGRQANWVCLDYFDIVVHIFHPDTRKFYQLEDLWSDGIFKAFDNP</sequence>
<dbReference type="HAMAP" id="MF_01477">
    <property type="entry name" value="Iojap_RsfS"/>
    <property type="match status" value="1"/>
</dbReference>
<dbReference type="Gene3D" id="3.30.460.10">
    <property type="entry name" value="Beta Polymerase, domain 2"/>
    <property type="match status" value="1"/>
</dbReference>
<keyword evidence="2" id="KW-0678">Repressor</keyword>
<dbReference type="AlphaFoldDB" id="A0A923T9Z6"/>
<dbReference type="EMBL" id="JACSIT010000139">
    <property type="protein sequence ID" value="MBC6995608.1"/>
    <property type="molecule type" value="Genomic_DNA"/>
</dbReference>
<accession>A0A923T9Z6</accession>
<evidence type="ECO:0000313" key="4">
    <source>
        <dbReference type="Proteomes" id="UP000650081"/>
    </source>
</evidence>
<dbReference type="NCBIfam" id="TIGR00090">
    <property type="entry name" value="rsfS_iojap_ybeB"/>
    <property type="match status" value="1"/>
</dbReference>
<evidence type="ECO:0000256" key="2">
    <source>
        <dbReference type="HAMAP-Rule" id="MF_01477"/>
    </source>
</evidence>
<keyword evidence="4" id="KW-1185">Reference proteome</keyword>
<dbReference type="PANTHER" id="PTHR21043:SF0">
    <property type="entry name" value="MITOCHONDRIAL ASSEMBLY OF RIBOSOMAL LARGE SUBUNIT PROTEIN 1"/>
    <property type="match status" value="1"/>
</dbReference>
<comment type="similarity">
    <text evidence="1 2">Belongs to the Iojap/RsfS family.</text>
</comment>
<dbReference type="GO" id="GO:0005737">
    <property type="term" value="C:cytoplasm"/>
    <property type="evidence" value="ECO:0007669"/>
    <property type="project" value="UniProtKB-SubCell"/>
</dbReference>
<organism evidence="3 4">
    <name type="scientific">Neolewinella lacunae</name>
    <dbReference type="NCBI Taxonomy" id="1517758"/>
    <lineage>
        <taxon>Bacteria</taxon>
        <taxon>Pseudomonadati</taxon>
        <taxon>Bacteroidota</taxon>
        <taxon>Saprospiria</taxon>
        <taxon>Saprospirales</taxon>
        <taxon>Lewinellaceae</taxon>
        <taxon>Neolewinella</taxon>
    </lineage>
</organism>
<evidence type="ECO:0000313" key="3">
    <source>
        <dbReference type="EMBL" id="MBC6995608.1"/>
    </source>
</evidence>
<comment type="function">
    <text evidence="2">Functions as a ribosomal silencing factor. Interacts with ribosomal protein uL14 (rplN), blocking formation of intersubunit bridge B8. Prevents association of the 30S and 50S ribosomal subunits and the formation of functional ribosomes, thus repressing translation.</text>
</comment>
<dbReference type="InterPro" id="IPR043519">
    <property type="entry name" value="NT_sf"/>
</dbReference>
<dbReference type="GO" id="GO:0090071">
    <property type="term" value="P:negative regulation of ribosome biogenesis"/>
    <property type="evidence" value="ECO:0007669"/>
    <property type="project" value="UniProtKB-UniRule"/>
</dbReference>
<gene>
    <name evidence="2 3" type="primary">rsfS</name>
    <name evidence="3" type="ORF">H9S92_15680</name>
</gene>
<keyword evidence="2" id="KW-0810">Translation regulation</keyword>
<comment type="subunit">
    <text evidence="2">Interacts with ribosomal protein uL14 (rplN).</text>
</comment>
<comment type="subcellular location">
    <subcellularLocation>
        <location evidence="2">Cytoplasm</location>
    </subcellularLocation>
</comment>
<reference evidence="3" key="1">
    <citation type="submission" date="2020-08" db="EMBL/GenBank/DDBJ databases">
        <title>Lewinella bacteria from marine environments.</title>
        <authorList>
            <person name="Zhong Y."/>
        </authorList>
    </citation>
    <scope>NUCLEOTIDE SEQUENCE</scope>
    <source>
        <strain evidence="3">KCTC 42187</strain>
    </source>
</reference>
<dbReference type="SUPFAM" id="SSF81301">
    <property type="entry name" value="Nucleotidyltransferase"/>
    <property type="match status" value="1"/>
</dbReference>
<name>A0A923T9Z6_9BACT</name>
<dbReference type="InterPro" id="IPR004394">
    <property type="entry name" value="Iojap/RsfS/C7orf30"/>
</dbReference>
<evidence type="ECO:0000256" key="1">
    <source>
        <dbReference type="ARBA" id="ARBA00010574"/>
    </source>
</evidence>
<protein>
    <recommendedName>
        <fullName evidence="2">Ribosomal silencing factor RsfS</fullName>
    </recommendedName>
</protein>
<dbReference type="Pfam" id="PF02410">
    <property type="entry name" value="RsfS"/>
    <property type="match status" value="1"/>
</dbReference>
<comment type="caution">
    <text evidence="3">The sequence shown here is derived from an EMBL/GenBank/DDBJ whole genome shotgun (WGS) entry which is preliminary data.</text>
</comment>
<dbReference type="PANTHER" id="PTHR21043">
    <property type="entry name" value="IOJAP SUPERFAMILY ORTHOLOG"/>
    <property type="match status" value="1"/>
</dbReference>
<dbReference type="GO" id="GO:0043023">
    <property type="term" value="F:ribosomal large subunit binding"/>
    <property type="evidence" value="ECO:0007669"/>
    <property type="project" value="TreeGrafter"/>
</dbReference>
<keyword evidence="2" id="KW-0963">Cytoplasm</keyword>
<proteinExistence type="inferred from homology"/>
<dbReference type="Proteomes" id="UP000650081">
    <property type="component" value="Unassembled WGS sequence"/>
</dbReference>
<dbReference type="GO" id="GO:0042256">
    <property type="term" value="P:cytosolic ribosome assembly"/>
    <property type="evidence" value="ECO:0007669"/>
    <property type="project" value="UniProtKB-UniRule"/>
</dbReference>